<accession>A0A0S4JD70</accession>
<gene>
    <name evidence="2" type="ORF">BSAL_15025</name>
</gene>
<evidence type="ECO:0000313" key="2">
    <source>
        <dbReference type="EMBL" id="CUG88360.1"/>
    </source>
</evidence>
<feature type="region of interest" description="Disordered" evidence="1">
    <location>
        <begin position="351"/>
        <end position="384"/>
    </location>
</feature>
<proteinExistence type="predicted"/>
<evidence type="ECO:0000256" key="1">
    <source>
        <dbReference type="SAM" id="MobiDB-lite"/>
    </source>
</evidence>
<evidence type="ECO:0000313" key="3">
    <source>
        <dbReference type="Proteomes" id="UP000051952"/>
    </source>
</evidence>
<organism evidence="2 3">
    <name type="scientific">Bodo saltans</name>
    <name type="common">Flagellated protozoan</name>
    <dbReference type="NCBI Taxonomy" id="75058"/>
    <lineage>
        <taxon>Eukaryota</taxon>
        <taxon>Discoba</taxon>
        <taxon>Euglenozoa</taxon>
        <taxon>Kinetoplastea</taxon>
        <taxon>Metakinetoplastina</taxon>
        <taxon>Eubodonida</taxon>
        <taxon>Bodonidae</taxon>
        <taxon>Bodo</taxon>
    </lineage>
</organism>
<feature type="compositionally biased region" description="Low complexity" evidence="1">
    <location>
        <begin position="364"/>
        <end position="373"/>
    </location>
</feature>
<feature type="compositionally biased region" description="Low complexity" evidence="1">
    <location>
        <begin position="287"/>
        <end position="296"/>
    </location>
</feature>
<dbReference type="AlphaFoldDB" id="A0A0S4JD70"/>
<name>A0A0S4JD70_BODSA</name>
<sequence>LRVTAKAESTMDSSAAKKKALVDLHKLLLSKAGMLSLTRFWHTPSSSLSSSSAKTVPASSNRDTRSVCLTTTIALPSLAVRERLAAHLLLVARKGHAEDGRTEAKDTPLKSLPSTTTAPAVTDLKITPMLAWFLTLRGDGSGGGATSNSSTNAKTIDWEVLVQRLGLTTTTATGHAATFVTPLGRRAQSMIRVIASMPVARWLQECTNTTEAAEVAEELHQLVDGISRGEWFSELLIRCSVFLALSQTIEVGTRVCADAVAIAVKLLMSPIPAVSSPTLESIDNQRQEQPAYTAPPTTTELLTWLESRQKLQEDVVEGDTLPPNHHTTTGKVGTSVTSSAERIIAQHIETSLGVSSPPPPPAPAAAAASVSSRPPHHHTQRDTSRARLQLAYVCAFGESASAFVMAQLENDGKYTAVTLGDDGRKHILQLPPPVSCSNSKSTAFSSVGAAVGVPCGSSQPSSLPRRVLILLCTAAPQVLGTSIGMSIDSPWLIWFGASVSSLPAIRPYRGEVPEDNSQSTDPLLRPRLLEIEPAGDVINLRTLWNGRACFCVSMDPLTTSSGSCSSTPTNIAGGAPSAAVSWLGRKPNAIVQPIHSSHTVVGRSSLTTARPPTLAGGALFLEQLEELAHHLRRDLGNTDGGDGAPRTPLAAATTLDFVLELLLTCQQLVMVDDVRQRTSATGRPQHCIGVLETL</sequence>
<protein>
    <submittedName>
        <fullName evidence="2">Uncharacterized protein</fullName>
    </submittedName>
</protein>
<keyword evidence="3" id="KW-1185">Reference proteome</keyword>
<dbReference type="Proteomes" id="UP000051952">
    <property type="component" value="Unassembled WGS sequence"/>
</dbReference>
<dbReference type="VEuPathDB" id="TriTrypDB:BSAL_15025"/>
<reference evidence="3" key="1">
    <citation type="submission" date="2015-09" db="EMBL/GenBank/DDBJ databases">
        <authorList>
            <consortium name="Pathogen Informatics"/>
        </authorList>
    </citation>
    <scope>NUCLEOTIDE SEQUENCE [LARGE SCALE GENOMIC DNA]</scope>
    <source>
        <strain evidence="3">Lake Konstanz</strain>
    </source>
</reference>
<feature type="region of interest" description="Disordered" evidence="1">
    <location>
        <begin position="277"/>
        <end position="296"/>
    </location>
</feature>
<dbReference type="EMBL" id="CYKH01001634">
    <property type="protein sequence ID" value="CUG88360.1"/>
    <property type="molecule type" value="Genomic_DNA"/>
</dbReference>
<feature type="non-terminal residue" evidence="2">
    <location>
        <position position="1"/>
    </location>
</feature>